<keyword evidence="3" id="KW-0804">Transcription</keyword>
<proteinExistence type="predicted"/>
<protein>
    <submittedName>
        <fullName evidence="4">Transcriptional regulator</fullName>
    </submittedName>
</protein>
<organism evidence="4 5">
    <name type="scientific">Sphingobacterium siyangense</name>
    <dbReference type="NCBI Taxonomy" id="459529"/>
    <lineage>
        <taxon>Bacteria</taxon>
        <taxon>Pseudomonadati</taxon>
        <taxon>Bacteroidota</taxon>
        <taxon>Sphingobacteriia</taxon>
        <taxon>Sphingobacteriales</taxon>
        <taxon>Sphingobacteriaceae</taxon>
        <taxon>Sphingobacterium</taxon>
    </lineage>
</organism>
<comment type="caution">
    <text evidence="4">The sequence shown here is derived from an EMBL/GenBank/DDBJ whole genome shotgun (WGS) entry which is preliminary data.</text>
</comment>
<dbReference type="RefSeq" id="WP_120334772.1">
    <property type="nucleotide sequence ID" value="NZ_CP070350.1"/>
</dbReference>
<gene>
    <name evidence="4" type="ORF">BCY89_08735</name>
</gene>
<keyword evidence="1" id="KW-0805">Transcription regulation</keyword>
<evidence type="ECO:0000313" key="4">
    <source>
        <dbReference type="EMBL" id="RKF35025.1"/>
    </source>
</evidence>
<evidence type="ECO:0000313" key="5">
    <source>
        <dbReference type="Proteomes" id="UP000286402"/>
    </source>
</evidence>
<dbReference type="GO" id="GO:0043565">
    <property type="term" value="F:sequence-specific DNA binding"/>
    <property type="evidence" value="ECO:0007669"/>
    <property type="project" value="InterPro"/>
</dbReference>
<dbReference type="PROSITE" id="PS01124">
    <property type="entry name" value="HTH_ARAC_FAMILY_2"/>
    <property type="match status" value="1"/>
</dbReference>
<accession>A0A420FQ19</accession>
<keyword evidence="2" id="KW-0238">DNA-binding</keyword>
<dbReference type="EMBL" id="MCAQ01000023">
    <property type="protein sequence ID" value="RKF35025.1"/>
    <property type="molecule type" value="Genomic_DNA"/>
</dbReference>
<name>A0A420FQ19_9SPHI</name>
<evidence type="ECO:0000256" key="3">
    <source>
        <dbReference type="ARBA" id="ARBA00023163"/>
    </source>
</evidence>
<evidence type="ECO:0000256" key="1">
    <source>
        <dbReference type="ARBA" id="ARBA00023015"/>
    </source>
</evidence>
<evidence type="ECO:0000256" key="2">
    <source>
        <dbReference type="ARBA" id="ARBA00023125"/>
    </source>
</evidence>
<dbReference type="PRINTS" id="PR00032">
    <property type="entry name" value="HTHARAC"/>
</dbReference>
<dbReference type="PANTHER" id="PTHR43280:SF32">
    <property type="entry name" value="TRANSCRIPTIONAL REGULATORY PROTEIN"/>
    <property type="match status" value="1"/>
</dbReference>
<dbReference type="InterPro" id="IPR018060">
    <property type="entry name" value="HTH_AraC"/>
</dbReference>
<dbReference type="SUPFAM" id="SSF46689">
    <property type="entry name" value="Homeodomain-like"/>
    <property type="match status" value="1"/>
</dbReference>
<dbReference type="SMART" id="SM00342">
    <property type="entry name" value="HTH_ARAC"/>
    <property type="match status" value="1"/>
</dbReference>
<dbReference type="Proteomes" id="UP000286402">
    <property type="component" value="Unassembled WGS sequence"/>
</dbReference>
<dbReference type="Pfam" id="PF12833">
    <property type="entry name" value="HTH_18"/>
    <property type="match status" value="1"/>
</dbReference>
<reference evidence="4 5" key="1">
    <citation type="submission" date="2016-07" db="EMBL/GenBank/DDBJ databases">
        <title>Genome analysis of Sphingobacterium siyangense T12B17.</title>
        <authorList>
            <person name="Xu D."/>
            <person name="Su Y."/>
            <person name="Zheng S."/>
        </authorList>
    </citation>
    <scope>NUCLEOTIDE SEQUENCE [LARGE SCALE GENOMIC DNA]</scope>
    <source>
        <strain evidence="4 5">T12B17</strain>
    </source>
</reference>
<dbReference type="AlphaFoldDB" id="A0A420FQ19"/>
<dbReference type="Gene3D" id="1.10.10.60">
    <property type="entry name" value="Homeodomain-like"/>
    <property type="match status" value="1"/>
</dbReference>
<keyword evidence="5" id="KW-1185">Reference proteome</keyword>
<dbReference type="GO" id="GO:0003700">
    <property type="term" value="F:DNA-binding transcription factor activity"/>
    <property type="evidence" value="ECO:0007669"/>
    <property type="project" value="InterPro"/>
</dbReference>
<sequence length="302" mass="35383">MATSENIIDFYQRVFRESNYPIGSSPEQISHFNVFSREHCPLKSPYNRKDYFKISLMIGQGQLHYGDQWIPIDRPALVFSSPLVPYSWETDNPDQKGWFCLFTQKFIQEDKHYNHNILESHFFNPSGSPVYFLTNEQVDLFDHIFQRMNTELRSDFPFKYEIIRNQLQLLVLETLKLAPNEGISPYQNANQRISHLFLELLERQFPIDTENLLRFKNATDYAQQLNIHVNSLNRALKQNTGKTTQELIALRITQEAKALLQHSSWNINEIAYALGFEEPANFSNYFKKHAGVPPLAFRNKSV</sequence>
<dbReference type="InterPro" id="IPR020449">
    <property type="entry name" value="Tscrpt_reg_AraC-type_HTH"/>
</dbReference>
<dbReference type="PANTHER" id="PTHR43280">
    <property type="entry name" value="ARAC-FAMILY TRANSCRIPTIONAL REGULATOR"/>
    <property type="match status" value="1"/>
</dbReference>
<dbReference type="InterPro" id="IPR009057">
    <property type="entry name" value="Homeodomain-like_sf"/>
</dbReference>